<dbReference type="AlphaFoldDB" id="A0AAD8BWV0"/>
<comment type="subcellular location">
    <subcellularLocation>
        <location evidence="1">Membrane</location>
        <topology evidence="1">Multi-pass membrane protein</topology>
    </subcellularLocation>
</comment>
<evidence type="ECO:0000256" key="5">
    <source>
        <dbReference type="ARBA" id="ARBA00023136"/>
    </source>
</evidence>
<comment type="caution">
    <text evidence="7">The sequence shown here is derived from an EMBL/GenBank/DDBJ whole genome shotgun (WGS) entry which is preliminary data.</text>
</comment>
<keyword evidence="5 6" id="KW-0472">Membrane</keyword>
<comment type="similarity">
    <text evidence="2">Belongs to the IFI6/IFI27 family.</text>
</comment>
<reference evidence="7" key="2">
    <citation type="submission" date="2023-04" db="EMBL/GenBank/DDBJ databases">
        <authorList>
            <person name="Bu L."/>
            <person name="Lu L."/>
            <person name="Laidemitt M.R."/>
            <person name="Zhang S.M."/>
            <person name="Mutuku M."/>
            <person name="Mkoji G."/>
            <person name="Steinauer M."/>
            <person name="Loker E.S."/>
        </authorList>
    </citation>
    <scope>NUCLEOTIDE SEQUENCE</scope>
    <source>
        <strain evidence="7">KasaAsao</strain>
        <tissue evidence="7">Whole Snail</tissue>
    </source>
</reference>
<proteinExistence type="inferred from homology"/>
<evidence type="ECO:0000256" key="4">
    <source>
        <dbReference type="ARBA" id="ARBA00022989"/>
    </source>
</evidence>
<reference evidence="7" key="1">
    <citation type="journal article" date="2023" name="PLoS Negl. Trop. Dis.">
        <title>A genome sequence for Biomphalaria pfeifferi, the major vector snail for the human-infecting parasite Schistosoma mansoni.</title>
        <authorList>
            <person name="Bu L."/>
            <person name="Lu L."/>
            <person name="Laidemitt M.R."/>
            <person name="Zhang S.M."/>
            <person name="Mutuku M."/>
            <person name="Mkoji G."/>
            <person name="Steinauer M."/>
            <person name="Loker E.S."/>
        </authorList>
    </citation>
    <scope>NUCLEOTIDE SEQUENCE</scope>
    <source>
        <strain evidence="7">KasaAsao</strain>
    </source>
</reference>
<keyword evidence="4 6" id="KW-1133">Transmembrane helix</keyword>
<protein>
    <submittedName>
        <fullName evidence="7">Uncharacterized protein</fullName>
    </submittedName>
</protein>
<keyword evidence="8" id="KW-1185">Reference proteome</keyword>
<evidence type="ECO:0000256" key="3">
    <source>
        <dbReference type="ARBA" id="ARBA00022692"/>
    </source>
</evidence>
<dbReference type="Pfam" id="PF06140">
    <property type="entry name" value="Ifi-6-16"/>
    <property type="match status" value="1"/>
</dbReference>
<dbReference type="GO" id="GO:0016020">
    <property type="term" value="C:membrane"/>
    <property type="evidence" value="ECO:0007669"/>
    <property type="project" value="UniProtKB-SubCell"/>
</dbReference>
<evidence type="ECO:0000313" key="7">
    <source>
        <dbReference type="EMBL" id="KAK0062065.1"/>
    </source>
</evidence>
<accession>A0AAD8BWV0</accession>
<evidence type="ECO:0000256" key="1">
    <source>
        <dbReference type="ARBA" id="ARBA00004141"/>
    </source>
</evidence>
<dbReference type="InterPro" id="IPR038213">
    <property type="entry name" value="IFI6/IFI27-like_sf"/>
</dbReference>
<sequence length="99" mass="9554">MVTRETLAYGAAGAVVFGVTAIATGPVILPLIGFTSGGITSGSAAASIMSAVYTKGVGMAALSAMQSAGALGTVGTTATVATSAVGSYAGILVKRWLKK</sequence>
<evidence type="ECO:0000256" key="2">
    <source>
        <dbReference type="ARBA" id="ARBA00007262"/>
    </source>
</evidence>
<dbReference type="Gene3D" id="6.10.110.10">
    <property type="match status" value="1"/>
</dbReference>
<keyword evidence="3 6" id="KW-0812">Transmembrane</keyword>
<dbReference type="InterPro" id="IPR009311">
    <property type="entry name" value="IFI6/IFI27-like"/>
</dbReference>
<feature type="transmembrane region" description="Helical" evidence="6">
    <location>
        <begin position="70"/>
        <end position="93"/>
    </location>
</feature>
<dbReference type="Proteomes" id="UP001233172">
    <property type="component" value="Unassembled WGS sequence"/>
</dbReference>
<evidence type="ECO:0000256" key="6">
    <source>
        <dbReference type="SAM" id="Phobius"/>
    </source>
</evidence>
<dbReference type="EMBL" id="JASAOG010000027">
    <property type="protein sequence ID" value="KAK0062065.1"/>
    <property type="molecule type" value="Genomic_DNA"/>
</dbReference>
<organism evidence="7 8">
    <name type="scientific">Biomphalaria pfeifferi</name>
    <name type="common">Bloodfluke planorb</name>
    <name type="synonym">Freshwater snail</name>
    <dbReference type="NCBI Taxonomy" id="112525"/>
    <lineage>
        <taxon>Eukaryota</taxon>
        <taxon>Metazoa</taxon>
        <taxon>Spiralia</taxon>
        <taxon>Lophotrochozoa</taxon>
        <taxon>Mollusca</taxon>
        <taxon>Gastropoda</taxon>
        <taxon>Heterobranchia</taxon>
        <taxon>Euthyneura</taxon>
        <taxon>Panpulmonata</taxon>
        <taxon>Hygrophila</taxon>
        <taxon>Lymnaeoidea</taxon>
        <taxon>Planorbidae</taxon>
        <taxon>Biomphalaria</taxon>
    </lineage>
</organism>
<gene>
    <name evidence="7" type="ORF">Bpfe_008558</name>
</gene>
<feature type="transmembrane region" description="Helical" evidence="6">
    <location>
        <begin position="6"/>
        <end position="32"/>
    </location>
</feature>
<evidence type="ECO:0000313" key="8">
    <source>
        <dbReference type="Proteomes" id="UP001233172"/>
    </source>
</evidence>
<name>A0AAD8BWV0_BIOPF</name>